<evidence type="ECO:0000256" key="6">
    <source>
        <dbReference type="ARBA" id="ARBA00023163"/>
    </source>
</evidence>
<dbReference type="GO" id="GO:0000981">
    <property type="term" value="F:DNA-binding transcription factor activity, RNA polymerase II-specific"/>
    <property type="evidence" value="ECO:0007669"/>
    <property type="project" value="InterPro"/>
</dbReference>
<comment type="caution">
    <text evidence="10">The sequence shown here is derived from an EMBL/GenBank/DDBJ whole genome shotgun (WGS) entry which is preliminary data.</text>
</comment>
<name>J6ERM5_TRIAS</name>
<evidence type="ECO:0000313" key="11">
    <source>
        <dbReference type="Proteomes" id="UP000002748"/>
    </source>
</evidence>
<feature type="region of interest" description="Disordered" evidence="8">
    <location>
        <begin position="452"/>
        <end position="516"/>
    </location>
</feature>
<comment type="subcellular location">
    <subcellularLocation>
        <location evidence="1">Nucleus</location>
    </subcellularLocation>
</comment>
<keyword evidence="3" id="KW-0862">Zinc</keyword>
<dbReference type="InterPro" id="IPR053045">
    <property type="entry name" value="Zinc_cluster_trans_reg"/>
</dbReference>
<dbReference type="VEuPathDB" id="FungiDB:A1Q1_06140"/>
<dbReference type="InterPro" id="IPR001138">
    <property type="entry name" value="Zn2Cys6_DnaBD"/>
</dbReference>
<evidence type="ECO:0000313" key="10">
    <source>
        <dbReference type="EMBL" id="EJT45377.1"/>
    </source>
</evidence>
<evidence type="ECO:0000256" key="5">
    <source>
        <dbReference type="ARBA" id="ARBA00023125"/>
    </source>
</evidence>
<dbReference type="HOGENOM" id="CLU_419894_0_0_1"/>
<dbReference type="CDD" id="cd00067">
    <property type="entry name" value="GAL4"/>
    <property type="match status" value="1"/>
</dbReference>
<dbReference type="PROSITE" id="PS50048">
    <property type="entry name" value="ZN2_CY6_FUNGAL_2"/>
    <property type="match status" value="1"/>
</dbReference>
<sequence length="654" mass="71023">MTGASSSRAVPPNINPIKRHQDGEEGSTKKKKQKRKGGKACVYCRRSHMVCEGGRPCERCIKRDIAHLCRDVTPPNAKKNAEQQQISAPAPVVPKTEPGRLIYDSNSSAWPLLPDASTADAIDLGILAREAGNQHLAQPPHQQPLDWAQAAAPNNNNGEFGILSDMLKTLRMPQIPGFVDVLNQAMRQQTQQQQLVAAAQALGQPQLAQQVGLAGPSNQANQMNGKGKARAEPLKSISRFEQYLLAAADQPSGSRASRLTQVIQAKYEAGLLKPYDYVKGYERMHRWMDSGRAKPLDSSSRPGSPSKPGRKLAPPPPSGSSISPESRRRILAALEVFRPKFRKMAKELTDIDLVFVEEANERLMLQYDRTLASIHTPSCIWRRTGEIHKANQEFAKLTGIPAKLFRSGQLCVYELMDEDSAVRFWENFGKVASEKVACVHALHAQDPALAHAPATERDPGQHASNAEHEPEPDACAGPAPPAGPVDAAGHAECALWPDRGGVQGHQDSRSWASGSDPIAHAQPCAMWAKLAPFTPFSPHYSQPNTDKPTSSTALSPPLLHRNIARIPTATISQLEDVEQILYHQQKPVVTMHMCCLTAGEAGAASMASRGEGRPCVTPHPGCDEVIPIRAGVSLVAWVRTPTFLSERPRAPSAA</sequence>
<proteinExistence type="predicted"/>
<dbReference type="PANTHER" id="PTHR31986:SF7">
    <property type="entry name" value="REGULATOR OF DRUG SENSITIVITY 2"/>
    <property type="match status" value="1"/>
</dbReference>
<feature type="region of interest" description="Disordered" evidence="8">
    <location>
        <begin position="291"/>
        <end position="325"/>
    </location>
</feature>
<dbReference type="GO" id="GO:0000977">
    <property type="term" value="F:RNA polymerase II transcription regulatory region sequence-specific DNA binding"/>
    <property type="evidence" value="ECO:0007669"/>
    <property type="project" value="TreeGrafter"/>
</dbReference>
<keyword evidence="2" id="KW-0479">Metal-binding</keyword>
<evidence type="ECO:0000256" key="1">
    <source>
        <dbReference type="ARBA" id="ARBA00004123"/>
    </source>
</evidence>
<keyword evidence="7" id="KW-0539">Nucleus</keyword>
<dbReference type="EMBL" id="ALBS01000327">
    <property type="protein sequence ID" value="EJT45377.1"/>
    <property type="molecule type" value="Genomic_DNA"/>
</dbReference>
<dbReference type="Pfam" id="PF24990">
    <property type="entry name" value="PAS_13"/>
    <property type="match status" value="1"/>
</dbReference>
<feature type="compositionally biased region" description="Basic and acidic residues" evidence="8">
    <location>
        <begin position="19"/>
        <end position="28"/>
    </location>
</feature>
<keyword evidence="5" id="KW-0238">DNA-binding</keyword>
<dbReference type="GeneID" id="25989652"/>
<accession>J6ERM5</accession>
<dbReference type="PANTHER" id="PTHR31986">
    <property type="entry name" value="REGULATOR OF DRUG SENSITIVITY 2"/>
    <property type="match status" value="1"/>
</dbReference>
<feature type="compositionally biased region" description="Low complexity" evidence="8">
    <location>
        <begin position="298"/>
        <end position="307"/>
    </location>
</feature>
<dbReference type="SUPFAM" id="SSF57701">
    <property type="entry name" value="Zn2/Cys6 DNA-binding domain"/>
    <property type="match status" value="1"/>
</dbReference>
<evidence type="ECO:0000256" key="8">
    <source>
        <dbReference type="SAM" id="MobiDB-lite"/>
    </source>
</evidence>
<keyword evidence="6" id="KW-0804">Transcription</keyword>
<dbReference type="Proteomes" id="UP000002748">
    <property type="component" value="Unassembled WGS sequence"/>
</dbReference>
<gene>
    <name evidence="10" type="ORF">A1Q1_06140</name>
</gene>
<dbReference type="GO" id="GO:0005634">
    <property type="term" value="C:nucleus"/>
    <property type="evidence" value="ECO:0007669"/>
    <property type="project" value="UniProtKB-SubCell"/>
</dbReference>
<feature type="region of interest" description="Disordered" evidence="8">
    <location>
        <begin position="1"/>
        <end position="33"/>
    </location>
</feature>
<dbReference type="KEGG" id="tasa:A1Q1_06140"/>
<keyword evidence="4" id="KW-0805">Transcription regulation</keyword>
<dbReference type="InterPro" id="IPR056751">
    <property type="entry name" value="PAS_13"/>
</dbReference>
<dbReference type="SMART" id="SM00066">
    <property type="entry name" value="GAL4"/>
    <property type="match status" value="1"/>
</dbReference>
<evidence type="ECO:0000256" key="2">
    <source>
        <dbReference type="ARBA" id="ARBA00022723"/>
    </source>
</evidence>
<organism evidence="10 11">
    <name type="scientific">Trichosporon asahii var. asahii (strain ATCC 90039 / CBS 2479 / JCM 2466 / KCTC 7840 / NBRC 103889/ NCYC 2677 / UAMH 7654)</name>
    <name type="common">Yeast</name>
    <dbReference type="NCBI Taxonomy" id="1186058"/>
    <lineage>
        <taxon>Eukaryota</taxon>
        <taxon>Fungi</taxon>
        <taxon>Dikarya</taxon>
        <taxon>Basidiomycota</taxon>
        <taxon>Agaricomycotina</taxon>
        <taxon>Tremellomycetes</taxon>
        <taxon>Trichosporonales</taxon>
        <taxon>Trichosporonaceae</taxon>
        <taxon>Trichosporon</taxon>
    </lineage>
</organism>
<evidence type="ECO:0000256" key="7">
    <source>
        <dbReference type="ARBA" id="ARBA00023242"/>
    </source>
</evidence>
<evidence type="ECO:0000256" key="4">
    <source>
        <dbReference type="ARBA" id="ARBA00023015"/>
    </source>
</evidence>
<dbReference type="GO" id="GO:0008270">
    <property type="term" value="F:zinc ion binding"/>
    <property type="evidence" value="ECO:0007669"/>
    <property type="project" value="InterPro"/>
</dbReference>
<evidence type="ECO:0000259" key="9">
    <source>
        <dbReference type="PROSITE" id="PS50048"/>
    </source>
</evidence>
<feature type="domain" description="Zn(2)-C6 fungal-type" evidence="9">
    <location>
        <begin position="40"/>
        <end position="71"/>
    </location>
</feature>
<evidence type="ECO:0000256" key="3">
    <source>
        <dbReference type="ARBA" id="ARBA00022833"/>
    </source>
</evidence>
<dbReference type="Gene3D" id="4.10.240.10">
    <property type="entry name" value="Zn(2)-C6 fungal-type DNA-binding domain"/>
    <property type="match status" value="1"/>
</dbReference>
<dbReference type="AlphaFoldDB" id="J6ERM5"/>
<feature type="compositionally biased region" description="Basic and acidic residues" evidence="8">
    <location>
        <begin position="454"/>
        <end position="471"/>
    </location>
</feature>
<dbReference type="InterPro" id="IPR036864">
    <property type="entry name" value="Zn2-C6_fun-type_DNA-bd_sf"/>
</dbReference>
<protein>
    <recommendedName>
        <fullName evidence="9">Zn(2)-C6 fungal-type domain-containing protein</fullName>
    </recommendedName>
</protein>
<dbReference type="RefSeq" id="XP_014176824.1">
    <property type="nucleotide sequence ID" value="XM_014321349.1"/>
</dbReference>
<dbReference type="PROSITE" id="PS00463">
    <property type="entry name" value="ZN2_CY6_FUNGAL_1"/>
    <property type="match status" value="1"/>
</dbReference>
<dbReference type="OrthoDB" id="65716at2759"/>
<reference evidence="10 11" key="1">
    <citation type="journal article" date="2012" name="Eukaryot. Cell">
        <title>Draft genome sequence of CBS 2479, the standard type strain of Trichosporon asahii.</title>
        <authorList>
            <person name="Yang R.Y."/>
            <person name="Li H.T."/>
            <person name="Zhu H."/>
            <person name="Zhou G.P."/>
            <person name="Wang M."/>
            <person name="Wang L."/>
        </authorList>
    </citation>
    <scope>NUCLEOTIDE SEQUENCE [LARGE SCALE GENOMIC DNA]</scope>
    <source>
        <strain evidence="11">ATCC 90039 / CBS 2479 / JCM 2466 / KCTC 7840 / NCYC 2677 / UAMH 7654</strain>
    </source>
</reference>